<dbReference type="InterPro" id="IPR050298">
    <property type="entry name" value="Gram-neg_bact_OMP"/>
</dbReference>
<feature type="chain" id="PRO_5012639676" description="Porin domain-containing protein" evidence="11">
    <location>
        <begin position="29"/>
        <end position="366"/>
    </location>
</feature>
<keyword evidence="3" id="KW-0813">Transport</keyword>
<keyword evidence="5" id="KW-0812">Transmembrane</keyword>
<keyword evidence="10" id="KW-0998">Cell outer membrane</keyword>
<evidence type="ECO:0000256" key="4">
    <source>
        <dbReference type="ARBA" id="ARBA00022452"/>
    </source>
</evidence>
<keyword evidence="7" id="KW-0406">Ion transport</keyword>
<dbReference type="Gene3D" id="2.40.160.10">
    <property type="entry name" value="Porin"/>
    <property type="match status" value="1"/>
</dbReference>
<dbReference type="STRING" id="470453.B0680_08100"/>
<comment type="caution">
    <text evidence="12">The sequence shown here is derived from an EMBL/GenBank/DDBJ whole genome shotgun (WGS) entry which is preliminary data.</text>
</comment>
<keyword evidence="4" id="KW-1134">Transmembrane beta strand</keyword>
<dbReference type="PANTHER" id="PTHR34501:SF9">
    <property type="entry name" value="MAJOR OUTER MEMBRANE PROTEIN P.IA"/>
    <property type="match status" value="1"/>
</dbReference>
<protein>
    <recommendedName>
        <fullName evidence="14">Porin domain-containing protein</fullName>
    </recommendedName>
</protein>
<reference evidence="12 13" key="1">
    <citation type="submission" date="2017-02" db="EMBL/GenBank/DDBJ databases">
        <title>Draft genome sequence of Moraxella pluranimalium CCUG 54913T type strain.</title>
        <authorList>
            <person name="Salva-Serra F."/>
            <person name="Engstrom-Jakobsson H."/>
            <person name="Thorell K."/>
            <person name="Jaen-Luchoro D."/>
            <person name="Gonzales-Siles L."/>
            <person name="Karlsson R."/>
            <person name="Yazdan S."/>
            <person name="Boulund F."/>
            <person name="Johnning A."/>
            <person name="Engstrand L."/>
            <person name="Kristiansson E."/>
            <person name="Moore E."/>
        </authorList>
    </citation>
    <scope>NUCLEOTIDE SEQUENCE [LARGE SCALE GENOMIC DNA]</scope>
    <source>
        <strain evidence="12 13">CCUG 54913</strain>
    </source>
</reference>
<keyword evidence="6 11" id="KW-0732">Signal</keyword>
<dbReference type="GO" id="GO:0009279">
    <property type="term" value="C:cell outer membrane"/>
    <property type="evidence" value="ECO:0007669"/>
    <property type="project" value="UniProtKB-SubCell"/>
</dbReference>
<dbReference type="PANTHER" id="PTHR34501">
    <property type="entry name" value="PROTEIN YDDL-RELATED"/>
    <property type="match status" value="1"/>
</dbReference>
<evidence type="ECO:0000313" key="12">
    <source>
        <dbReference type="EMBL" id="OOS23116.1"/>
    </source>
</evidence>
<evidence type="ECO:0000256" key="7">
    <source>
        <dbReference type="ARBA" id="ARBA00023065"/>
    </source>
</evidence>
<evidence type="ECO:0000256" key="8">
    <source>
        <dbReference type="ARBA" id="ARBA00023114"/>
    </source>
</evidence>
<evidence type="ECO:0000256" key="11">
    <source>
        <dbReference type="SAM" id="SignalP"/>
    </source>
</evidence>
<evidence type="ECO:0000313" key="13">
    <source>
        <dbReference type="Proteomes" id="UP000189800"/>
    </source>
</evidence>
<dbReference type="InterPro" id="IPR001702">
    <property type="entry name" value="Porin_Gram-ve"/>
</dbReference>
<comment type="subcellular location">
    <subcellularLocation>
        <location evidence="1">Cell outer membrane</location>
        <topology evidence="1">Multi-pass membrane protein</topology>
    </subcellularLocation>
</comment>
<gene>
    <name evidence="12" type="ORF">B0680_08100</name>
</gene>
<dbReference type="InterPro" id="IPR033900">
    <property type="entry name" value="Gram_neg_porin_domain"/>
</dbReference>
<evidence type="ECO:0000256" key="3">
    <source>
        <dbReference type="ARBA" id="ARBA00022448"/>
    </source>
</evidence>
<dbReference type="GO" id="GO:0046930">
    <property type="term" value="C:pore complex"/>
    <property type="evidence" value="ECO:0007669"/>
    <property type="project" value="UniProtKB-KW"/>
</dbReference>
<dbReference type="CDD" id="cd00342">
    <property type="entry name" value="gram_neg_porins"/>
    <property type="match status" value="1"/>
</dbReference>
<evidence type="ECO:0000256" key="6">
    <source>
        <dbReference type="ARBA" id="ARBA00022729"/>
    </source>
</evidence>
<evidence type="ECO:0000256" key="10">
    <source>
        <dbReference type="ARBA" id="ARBA00023237"/>
    </source>
</evidence>
<keyword evidence="9" id="KW-0472">Membrane</keyword>
<dbReference type="SUPFAM" id="SSF56935">
    <property type="entry name" value="Porins"/>
    <property type="match status" value="1"/>
</dbReference>
<sequence>MKFNIFSMSCVAPLALLSTGMISTSALAAPQIYGAIYINSDASFSRTKTSYTDGTPTEITSGRNRVLIFDDASRIGVRGSETLSDKVDLRYRIEWRNPFDVNTRTLEPRDAWIGLAHKDYGTFKAGRMLTYDAYLNDMPWGRPSYYDGLRTNNSLRYESTVVKGNQFTAQYIMDENTDSTTAGTDSLNGDGYALTLSRNTDKYSIGVAYVNAETDDKAERRGVGYIVQPLDEAWRVNASYQATPTVKLAAMYQQNSHNGTQYGEAAKTEKAFAIGASRTLDKSVELYSQVNVYKDFNEYGTRYDNKFDIIFGAKKDFSSTTYAGVEAFYYQKSADVPAHMDAGSAVKAHRIEDQTSGLSLYSGFHF</sequence>
<name>A0A1T0CL98_9GAMM</name>
<evidence type="ECO:0000256" key="2">
    <source>
        <dbReference type="ARBA" id="ARBA00011233"/>
    </source>
</evidence>
<proteinExistence type="predicted"/>
<dbReference type="Proteomes" id="UP000189800">
    <property type="component" value="Unassembled WGS sequence"/>
</dbReference>
<comment type="subunit">
    <text evidence="2">Homotrimer.</text>
</comment>
<dbReference type="EMBL" id="MUYU01000019">
    <property type="protein sequence ID" value="OOS23116.1"/>
    <property type="molecule type" value="Genomic_DNA"/>
</dbReference>
<evidence type="ECO:0000256" key="1">
    <source>
        <dbReference type="ARBA" id="ARBA00004571"/>
    </source>
</evidence>
<dbReference type="InterPro" id="IPR023614">
    <property type="entry name" value="Porin_dom_sf"/>
</dbReference>
<evidence type="ECO:0008006" key="14">
    <source>
        <dbReference type="Google" id="ProtNLM"/>
    </source>
</evidence>
<dbReference type="OrthoDB" id="8982743at2"/>
<keyword evidence="13" id="KW-1185">Reference proteome</keyword>
<keyword evidence="8" id="KW-0626">Porin</keyword>
<evidence type="ECO:0000256" key="9">
    <source>
        <dbReference type="ARBA" id="ARBA00023136"/>
    </source>
</evidence>
<dbReference type="GO" id="GO:0015288">
    <property type="term" value="F:porin activity"/>
    <property type="evidence" value="ECO:0007669"/>
    <property type="project" value="UniProtKB-KW"/>
</dbReference>
<dbReference type="GO" id="GO:0034220">
    <property type="term" value="P:monoatomic ion transmembrane transport"/>
    <property type="evidence" value="ECO:0007669"/>
    <property type="project" value="InterPro"/>
</dbReference>
<dbReference type="AlphaFoldDB" id="A0A1T0CL98"/>
<evidence type="ECO:0000256" key="5">
    <source>
        <dbReference type="ARBA" id="ARBA00022692"/>
    </source>
</evidence>
<dbReference type="Pfam" id="PF00267">
    <property type="entry name" value="Porin_1"/>
    <property type="match status" value="1"/>
</dbReference>
<dbReference type="RefSeq" id="WP_078254606.1">
    <property type="nucleotide sequence ID" value="NZ_MUYU01000019.1"/>
</dbReference>
<accession>A0A1T0CL98</accession>
<organism evidence="12 13">
    <name type="scientific">Moraxella pluranimalium</name>
    <dbReference type="NCBI Taxonomy" id="470453"/>
    <lineage>
        <taxon>Bacteria</taxon>
        <taxon>Pseudomonadati</taxon>
        <taxon>Pseudomonadota</taxon>
        <taxon>Gammaproteobacteria</taxon>
        <taxon>Moraxellales</taxon>
        <taxon>Moraxellaceae</taxon>
        <taxon>Moraxella</taxon>
    </lineage>
</organism>
<feature type="signal peptide" evidence="11">
    <location>
        <begin position="1"/>
        <end position="28"/>
    </location>
</feature>